<evidence type="ECO:0008006" key="4">
    <source>
        <dbReference type="Google" id="ProtNLM"/>
    </source>
</evidence>
<evidence type="ECO:0000313" key="3">
    <source>
        <dbReference type="Proteomes" id="UP000051638"/>
    </source>
</evidence>
<evidence type="ECO:0000313" key="2">
    <source>
        <dbReference type="EMBL" id="KRM99239.1"/>
    </source>
</evidence>
<keyword evidence="3" id="KW-1185">Reference proteome</keyword>
<dbReference type="EMBL" id="AYYI01000018">
    <property type="protein sequence ID" value="KRM99239.1"/>
    <property type="molecule type" value="Genomic_DNA"/>
</dbReference>
<name>A0A0R2D5L1_9LACO</name>
<keyword evidence="1" id="KW-0472">Membrane</keyword>
<organism evidence="2 3">
    <name type="scientific">Loigolactobacillus rennini DSM 20253</name>
    <dbReference type="NCBI Taxonomy" id="1423796"/>
    <lineage>
        <taxon>Bacteria</taxon>
        <taxon>Bacillati</taxon>
        <taxon>Bacillota</taxon>
        <taxon>Bacilli</taxon>
        <taxon>Lactobacillales</taxon>
        <taxon>Lactobacillaceae</taxon>
        <taxon>Loigolactobacillus</taxon>
    </lineage>
</organism>
<dbReference type="STRING" id="1423796.FC24_GL000508"/>
<accession>A0A0R2D5L1</accession>
<proteinExistence type="predicted"/>
<sequence>MFMQIGMFIFTAVLLGLSYYLHCGLKGNFLNHTPKKEPHLKKYLTRFRNYFAVVGGITFLSSLTTNIAFWLACLLMGCILAAIFALNFANHL</sequence>
<feature type="transmembrane region" description="Helical" evidence="1">
    <location>
        <begin position="6"/>
        <end position="22"/>
    </location>
</feature>
<feature type="transmembrane region" description="Helical" evidence="1">
    <location>
        <begin position="43"/>
        <end position="61"/>
    </location>
</feature>
<comment type="caution">
    <text evidence="2">The sequence shown here is derived from an EMBL/GenBank/DDBJ whole genome shotgun (WGS) entry which is preliminary data.</text>
</comment>
<evidence type="ECO:0000256" key="1">
    <source>
        <dbReference type="SAM" id="Phobius"/>
    </source>
</evidence>
<reference evidence="2 3" key="1">
    <citation type="journal article" date="2015" name="Genome Announc.">
        <title>Expanding the biotechnology potential of lactobacilli through comparative genomics of 213 strains and associated genera.</title>
        <authorList>
            <person name="Sun Z."/>
            <person name="Harris H.M."/>
            <person name="McCann A."/>
            <person name="Guo C."/>
            <person name="Argimon S."/>
            <person name="Zhang W."/>
            <person name="Yang X."/>
            <person name="Jeffery I.B."/>
            <person name="Cooney J.C."/>
            <person name="Kagawa T.F."/>
            <person name="Liu W."/>
            <person name="Song Y."/>
            <person name="Salvetti E."/>
            <person name="Wrobel A."/>
            <person name="Rasinkangas P."/>
            <person name="Parkhill J."/>
            <person name="Rea M.C."/>
            <person name="O'Sullivan O."/>
            <person name="Ritari J."/>
            <person name="Douillard F.P."/>
            <person name="Paul Ross R."/>
            <person name="Yang R."/>
            <person name="Briner A.E."/>
            <person name="Felis G.E."/>
            <person name="de Vos W.M."/>
            <person name="Barrangou R."/>
            <person name="Klaenhammer T.R."/>
            <person name="Caufield P.W."/>
            <person name="Cui Y."/>
            <person name="Zhang H."/>
            <person name="O'Toole P.W."/>
        </authorList>
    </citation>
    <scope>NUCLEOTIDE SEQUENCE [LARGE SCALE GENOMIC DNA]</scope>
    <source>
        <strain evidence="2 3">DSM 20253</strain>
    </source>
</reference>
<gene>
    <name evidence="2" type="ORF">FC24_GL000508</name>
</gene>
<dbReference type="Proteomes" id="UP000051638">
    <property type="component" value="Unassembled WGS sequence"/>
</dbReference>
<dbReference type="AlphaFoldDB" id="A0A0R2D5L1"/>
<feature type="transmembrane region" description="Helical" evidence="1">
    <location>
        <begin position="67"/>
        <end position="89"/>
    </location>
</feature>
<keyword evidence="1" id="KW-0812">Transmembrane</keyword>
<keyword evidence="1" id="KW-1133">Transmembrane helix</keyword>
<dbReference type="PATRIC" id="fig|1423796.3.peg.524"/>
<protein>
    <recommendedName>
        <fullName evidence="4">DUF3784 domain-containing protein</fullName>
    </recommendedName>
</protein>